<dbReference type="EMBL" id="CABPRV010000004">
    <property type="protein sequence ID" value="VVE02456.1"/>
    <property type="molecule type" value="Genomic_DNA"/>
</dbReference>
<keyword evidence="3" id="KW-1185">Reference proteome</keyword>
<evidence type="ECO:0000313" key="2">
    <source>
        <dbReference type="EMBL" id="VVE02456.1"/>
    </source>
</evidence>
<name>A0ABY6VXY0_9BURK</name>
<feature type="compositionally biased region" description="Polar residues" evidence="1">
    <location>
        <begin position="299"/>
        <end position="318"/>
    </location>
</feature>
<evidence type="ECO:0000313" key="3">
    <source>
        <dbReference type="Proteomes" id="UP000366065"/>
    </source>
</evidence>
<organism evidence="2 3">
    <name type="scientific">Pandoraea capi</name>
    <dbReference type="NCBI Taxonomy" id="2508286"/>
    <lineage>
        <taxon>Bacteria</taxon>
        <taxon>Pseudomonadati</taxon>
        <taxon>Pseudomonadota</taxon>
        <taxon>Betaproteobacteria</taxon>
        <taxon>Burkholderiales</taxon>
        <taxon>Burkholderiaceae</taxon>
        <taxon>Pandoraea</taxon>
    </lineage>
</organism>
<gene>
    <name evidence="2" type="ORF">PCA20602_02205</name>
</gene>
<dbReference type="Proteomes" id="UP000366065">
    <property type="component" value="Unassembled WGS sequence"/>
</dbReference>
<accession>A0ABY6VXY0</accession>
<feature type="region of interest" description="Disordered" evidence="1">
    <location>
        <begin position="272"/>
        <end position="324"/>
    </location>
</feature>
<sequence length="324" mass="35449">MSATPLSLIGHVPRSLDAETIKACATAGSDSEITTLWGRIKDWVFGTHKVDAKLAIFQMANAQTAHEQFSAFIRLTRYVEPQHFHQLQWCVDKDSHLSFKIGDHAFASNAQWASQTPLMLDMEDMSRLLLSLRYDGHDVADAFREIGVKRLHEAAASATASGSGPAVDINADSLLTMQQQYLCEAPVLLAALEIIGLHRNDDEGDMAYRLRQTMEALKESTSIDRDDDMAAIVGRNAESLMSLVTALFHERERDKRASQAVTLPQASAQRLHANGHNTPHTLRIPGNPVRVPAHDHTPAHTSAPESVSSAGSPYSQAPATGRSE</sequence>
<protein>
    <submittedName>
        <fullName evidence="2">Uncharacterized protein</fullName>
    </submittedName>
</protein>
<comment type="caution">
    <text evidence="2">The sequence shown here is derived from an EMBL/GenBank/DDBJ whole genome shotgun (WGS) entry which is preliminary data.</text>
</comment>
<evidence type="ECO:0000256" key="1">
    <source>
        <dbReference type="SAM" id="MobiDB-lite"/>
    </source>
</evidence>
<proteinExistence type="predicted"/>
<reference evidence="2 3" key="1">
    <citation type="submission" date="2019-08" db="EMBL/GenBank/DDBJ databases">
        <authorList>
            <person name="Peeters C."/>
        </authorList>
    </citation>
    <scope>NUCLEOTIDE SEQUENCE [LARGE SCALE GENOMIC DNA]</scope>
    <source>
        <strain evidence="2 3">LMG 20602</strain>
    </source>
</reference>
<dbReference type="Gene3D" id="3.30.2440.10">
    <property type="entry name" value="Secreted effector protein SifA"/>
    <property type="match status" value="1"/>
</dbReference>